<evidence type="ECO:0000256" key="3">
    <source>
        <dbReference type="ARBA" id="ARBA00023136"/>
    </source>
</evidence>
<evidence type="ECO:0000256" key="6">
    <source>
        <dbReference type="SAM" id="SignalP"/>
    </source>
</evidence>
<keyword evidence="4" id="KW-0564">Palmitate</keyword>
<dbReference type="PROSITE" id="PS51257">
    <property type="entry name" value="PROKAR_LIPOPROTEIN"/>
    <property type="match status" value="1"/>
</dbReference>
<evidence type="ECO:0000256" key="2">
    <source>
        <dbReference type="ARBA" id="ARBA00022729"/>
    </source>
</evidence>
<dbReference type="RefSeq" id="WP_090713699.1">
    <property type="nucleotide sequence ID" value="NZ_CBCSKY010000012.1"/>
</dbReference>
<dbReference type="PANTHER" id="PTHR43649:SF33">
    <property type="entry name" value="POLYGALACTURONAN_RHAMNOGALACTURONAN-BINDING PROTEIN YTCQ"/>
    <property type="match status" value="1"/>
</dbReference>
<evidence type="ECO:0000256" key="1">
    <source>
        <dbReference type="ARBA" id="ARBA00022475"/>
    </source>
</evidence>
<organism evidence="7 8">
    <name type="scientific">Paenibacillus typhae</name>
    <dbReference type="NCBI Taxonomy" id="1174501"/>
    <lineage>
        <taxon>Bacteria</taxon>
        <taxon>Bacillati</taxon>
        <taxon>Bacillota</taxon>
        <taxon>Bacilli</taxon>
        <taxon>Bacillales</taxon>
        <taxon>Paenibacillaceae</taxon>
        <taxon>Paenibacillus</taxon>
    </lineage>
</organism>
<name>A0A1G8M935_9BACL</name>
<keyword evidence="3" id="KW-0472">Membrane</keyword>
<dbReference type="OrthoDB" id="2492023at2"/>
<evidence type="ECO:0000256" key="5">
    <source>
        <dbReference type="ARBA" id="ARBA00023288"/>
    </source>
</evidence>
<gene>
    <name evidence="7" type="ORF">SAMN05216192_10737</name>
</gene>
<protein>
    <submittedName>
        <fullName evidence="7">Putative aldouronate transport system substrate-binding protein</fullName>
    </submittedName>
</protein>
<evidence type="ECO:0000313" key="8">
    <source>
        <dbReference type="Proteomes" id="UP000199050"/>
    </source>
</evidence>
<feature type="chain" id="PRO_5038784743" evidence="6">
    <location>
        <begin position="26"/>
        <end position="530"/>
    </location>
</feature>
<dbReference type="InterPro" id="IPR050490">
    <property type="entry name" value="Bact_solute-bd_prot1"/>
</dbReference>
<dbReference type="EMBL" id="FNDX01000007">
    <property type="protein sequence ID" value="SDI64431.1"/>
    <property type="molecule type" value="Genomic_DNA"/>
</dbReference>
<dbReference type="CDD" id="cd13580">
    <property type="entry name" value="PBP2_AlgQ_like_1"/>
    <property type="match status" value="1"/>
</dbReference>
<dbReference type="AlphaFoldDB" id="A0A1G8M935"/>
<proteinExistence type="predicted"/>
<keyword evidence="2 6" id="KW-0732">Signal</keyword>
<evidence type="ECO:0000256" key="4">
    <source>
        <dbReference type="ARBA" id="ARBA00023139"/>
    </source>
</evidence>
<reference evidence="8" key="1">
    <citation type="submission" date="2016-10" db="EMBL/GenBank/DDBJ databases">
        <authorList>
            <person name="Varghese N."/>
            <person name="Submissions S."/>
        </authorList>
    </citation>
    <scope>NUCLEOTIDE SEQUENCE [LARGE SCALE GENOMIC DNA]</scope>
    <source>
        <strain evidence="8">CGMCC 1.11012</strain>
    </source>
</reference>
<accession>A0A1G8M935</accession>
<feature type="signal peptide" evidence="6">
    <location>
        <begin position="1"/>
        <end position="25"/>
    </location>
</feature>
<keyword evidence="1" id="KW-1003">Cell membrane</keyword>
<dbReference type="Pfam" id="PF01547">
    <property type="entry name" value="SBP_bac_1"/>
    <property type="match status" value="1"/>
</dbReference>
<dbReference type="STRING" id="1174501.SAMN05216192_10737"/>
<dbReference type="PANTHER" id="PTHR43649">
    <property type="entry name" value="ARABINOSE-BINDING PROTEIN-RELATED"/>
    <property type="match status" value="1"/>
</dbReference>
<keyword evidence="5" id="KW-0449">Lipoprotein</keyword>
<dbReference type="Proteomes" id="UP000199050">
    <property type="component" value="Unassembled WGS sequence"/>
</dbReference>
<keyword evidence="8" id="KW-1185">Reference proteome</keyword>
<sequence>MANGHSKGKLALGLSAVLASSVLLSACSQNNSTSASDGGSEQAGSLKIEVFDRGNAPAGLTASDNFLTDYVKESFGQPNNIDVEFVPIPRSEEVTKLNVLMASGTDVPDIVFTYDSGTFNKYAEQGGLTDLTPLLDEYGPNLKAFLGEDTLKYGQYEGVQYSIPAKRSTVGKYASFVRQDWLDKLGLPVPTTTEELYNTLVAFKEKDPGETGGKVIPLGMTIAPGQYESLIWSFIQPVTEQERFELTQTLSSRDYPVLLPGFKDAVQYLNKLYNEGLISKDFALDENKETLTQNIGSGLVGAFSEDNDNIFYPEGAYDLLLQNHPDAVLTAIDPYTNSEGKHAKPVAAPNGMYIMVPKSSEHAVEAIKYLDWMASEDHLMYIQNGIEGEHYTLEDGVPVAIPNLSAESTNKLMGGGDIGIIANGRIFESQEKNNEAFVKSFKPDYQDIIAKSLDISNTDAIEPVYTSRPIEAESKYGTTLSEKAKQLIVKSAMVSPAEFDATYESMLKDYMGSGGQAILDERKAAYSEQQ</sequence>
<dbReference type="Gene3D" id="3.40.190.10">
    <property type="entry name" value="Periplasmic binding protein-like II"/>
    <property type="match status" value="2"/>
</dbReference>
<evidence type="ECO:0000313" key="7">
    <source>
        <dbReference type="EMBL" id="SDI64431.1"/>
    </source>
</evidence>
<dbReference type="InterPro" id="IPR006059">
    <property type="entry name" value="SBP"/>
</dbReference>
<dbReference type="SUPFAM" id="SSF53850">
    <property type="entry name" value="Periplasmic binding protein-like II"/>
    <property type="match status" value="1"/>
</dbReference>